<dbReference type="InterPro" id="IPR022310">
    <property type="entry name" value="NAD/GMP_synthase"/>
</dbReference>
<dbReference type="AlphaFoldDB" id="A0A1F6PES8"/>
<dbReference type="InterPro" id="IPR029062">
    <property type="entry name" value="Class_I_gatase-like"/>
</dbReference>
<feature type="domain" description="GMPS ATP-PPase" evidence="11">
    <location>
        <begin position="192"/>
        <end position="388"/>
    </location>
</feature>
<keyword evidence="4" id="KW-0436">Ligase</keyword>
<evidence type="ECO:0000256" key="5">
    <source>
        <dbReference type="ARBA" id="ARBA00022741"/>
    </source>
</evidence>
<evidence type="ECO:0000256" key="1">
    <source>
        <dbReference type="ARBA" id="ARBA00002332"/>
    </source>
</evidence>
<dbReference type="PROSITE" id="PS51553">
    <property type="entry name" value="GMPS_ATP_PPASE"/>
    <property type="match status" value="1"/>
</dbReference>
<evidence type="ECO:0000259" key="11">
    <source>
        <dbReference type="PROSITE" id="PS51553"/>
    </source>
</evidence>
<dbReference type="EMBL" id="MFRE01000006">
    <property type="protein sequence ID" value="OGH94651.1"/>
    <property type="molecule type" value="Genomic_DNA"/>
</dbReference>
<dbReference type="SUPFAM" id="SSF52402">
    <property type="entry name" value="Adenine nucleotide alpha hydrolases-like"/>
    <property type="match status" value="1"/>
</dbReference>
<dbReference type="Pfam" id="PF00117">
    <property type="entry name" value="GATase"/>
    <property type="match status" value="1"/>
</dbReference>
<comment type="function">
    <text evidence="1">Catalyzes the synthesis of GMP from XMP.</text>
</comment>
<dbReference type="EC" id="6.3.5.2" evidence="3"/>
<evidence type="ECO:0000256" key="8">
    <source>
        <dbReference type="ARBA" id="ARBA00022840"/>
    </source>
</evidence>
<keyword evidence="5 10" id="KW-0547">Nucleotide-binding</keyword>
<dbReference type="STRING" id="1798709.A2538_04445"/>
<dbReference type="Gene3D" id="3.40.50.880">
    <property type="match status" value="1"/>
</dbReference>
<feature type="binding site" evidence="10">
    <location>
        <begin position="219"/>
        <end position="225"/>
    </location>
    <ligand>
        <name>ATP</name>
        <dbReference type="ChEBI" id="CHEBI:30616"/>
    </ligand>
</feature>
<organism evidence="12 13">
    <name type="scientific">Candidatus Magasanikbacteria bacterium RIFOXYD2_FULL_41_14</name>
    <dbReference type="NCBI Taxonomy" id="1798709"/>
    <lineage>
        <taxon>Bacteria</taxon>
        <taxon>Candidatus Magasanikiibacteriota</taxon>
    </lineage>
</organism>
<dbReference type="Gene3D" id="3.30.300.10">
    <property type="match status" value="2"/>
</dbReference>
<dbReference type="PROSITE" id="PS51273">
    <property type="entry name" value="GATASE_TYPE_1"/>
    <property type="match status" value="1"/>
</dbReference>
<dbReference type="FunFam" id="3.40.50.880:FF:000001">
    <property type="entry name" value="GMP synthase [glutamine-hydrolyzing]"/>
    <property type="match status" value="1"/>
</dbReference>
<proteinExistence type="predicted"/>
<dbReference type="GO" id="GO:0005524">
    <property type="term" value="F:ATP binding"/>
    <property type="evidence" value="ECO:0007669"/>
    <property type="project" value="UniProtKB-UniRule"/>
</dbReference>
<evidence type="ECO:0000256" key="10">
    <source>
        <dbReference type="PROSITE-ProRule" id="PRU00886"/>
    </source>
</evidence>
<dbReference type="NCBIfam" id="NF000848">
    <property type="entry name" value="PRK00074.1"/>
    <property type="match status" value="1"/>
</dbReference>
<name>A0A1F6PES8_9BACT</name>
<dbReference type="GO" id="GO:0005829">
    <property type="term" value="C:cytosol"/>
    <property type="evidence" value="ECO:0007669"/>
    <property type="project" value="TreeGrafter"/>
</dbReference>
<reference evidence="12 13" key="1">
    <citation type="journal article" date="2016" name="Nat. Commun.">
        <title>Thousands of microbial genomes shed light on interconnected biogeochemical processes in an aquifer system.</title>
        <authorList>
            <person name="Anantharaman K."/>
            <person name="Brown C.T."/>
            <person name="Hug L.A."/>
            <person name="Sharon I."/>
            <person name="Castelle C.J."/>
            <person name="Probst A.J."/>
            <person name="Thomas B.C."/>
            <person name="Singh A."/>
            <person name="Wilkins M.J."/>
            <person name="Karaoz U."/>
            <person name="Brodie E.L."/>
            <person name="Williams K.H."/>
            <person name="Hubbard S.S."/>
            <person name="Banfield J.F."/>
        </authorList>
    </citation>
    <scope>NUCLEOTIDE SEQUENCE [LARGE SCALE GENOMIC DNA]</scope>
</reference>
<gene>
    <name evidence="12" type="ORF">A2538_04445</name>
</gene>
<evidence type="ECO:0000256" key="2">
    <source>
        <dbReference type="ARBA" id="ARBA00005153"/>
    </source>
</evidence>
<evidence type="ECO:0000256" key="3">
    <source>
        <dbReference type="ARBA" id="ARBA00012746"/>
    </source>
</evidence>
<dbReference type="PRINTS" id="PR00097">
    <property type="entry name" value="ANTSNTHASEII"/>
</dbReference>
<dbReference type="CDD" id="cd01742">
    <property type="entry name" value="GATase1_GMP_Synthase"/>
    <property type="match status" value="1"/>
</dbReference>
<evidence type="ECO:0000256" key="7">
    <source>
        <dbReference type="ARBA" id="ARBA00022755"/>
    </source>
</evidence>
<dbReference type="InterPro" id="IPR014729">
    <property type="entry name" value="Rossmann-like_a/b/a_fold"/>
</dbReference>
<dbReference type="GO" id="GO:0003921">
    <property type="term" value="F:GMP synthase activity"/>
    <property type="evidence" value="ECO:0007669"/>
    <property type="project" value="InterPro"/>
</dbReference>
<dbReference type="UniPathway" id="UPA00189">
    <property type="reaction ID" value="UER00296"/>
</dbReference>
<dbReference type="SUPFAM" id="SSF54810">
    <property type="entry name" value="GMP synthetase C-terminal dimerisation domain"/>
    <property type="match status" value="2"/>
</dbReference>
<comment type="pathway">
    <text evidence="2">Purine metabolism; GMP biosynthesis; GMP from XMP (L-Gln route): step 1/1.</text>
</comment>
<keyword evidence="7 10" id="KW-0658">Purine biosynthesis</keyword>
<evidence type="ECO:0000256" key="9">
    <source>
        <dbReference type="ARBA" id="ARBA00022962"/>
    </source>
</evidence>
<dbReference type="SUPFAM" id="SSF52317">
    <property type="entry name" value="Class I glutamine amidotransferase-like"/>
    <property type="match status" value="1"/>
</dbReference>
<keyword evidence="9" id="KW-0315">Glutamine amidotransferase</keyword>
<dbReference type="Gene3D" id="3.40.50.620">
    <property type="entry name" value="HUPs"/>
    <property type="match status" value="1"/>
</dbReference>
<dbReference type="NCBIfam" id="TIGR00888">
    <property type="entry name" value="guaA_Nterm"/>
    <property type="match status" value="1"/>
</dbReference>
<dbReference type="Proteomes" id="UP000178254">
    <property type="component" value="Unassembled WGS sequence"/>
</dbReference>
<dbReference type="CDD" id="cd01997">
    <property type="entry name" value="GMP_synthase_C"/>
    <property type="match status" value="1"/>
</dbReference>
<keyword evidence="8 10" id="KW-0067">ATP-binding</keyword>
<dbReference type="InterPro" id="IPR004739">
    <property type="entry name" value="GMP_synth_GATase"/>
</dbReference>
<evidence type="ECO:0000313" key="12">
    <source>
        <dbReference type="EMBL" id="OGH94651.1"/>
    </source>
</evidence>
<dbReference type="Pfam" id="PF02540">
    <property type="entry name" value="NAD_synthase"/>
    <property type="match status" value="1"/>
</dbReference>
<dbReference type="PANTHER" id="PTHR11922:SF2">
    <property type="entry name" value="GMP SYNTHASE [GLUTAMINE-HYDROLYZING]"/>
    <property type="match status" value="1"/>
</dbReference>
<dbReference type="InterPro" id="IPR025777">
    <property type="entry name" value="GMPS_ATP_PPase_dom"/>
</dbReference>
<dbReference type="PRINTS" id="PR00096">
    <property type="entry name" value="GATASE"/>
</dbReference>
<dbReference type="InterPro" id="IPR017926">
    <property type="entry name" value="GATASE"/>
</dbReference>
<accession>A0A1F6PES8</accession>
<protein>
    <recommendedName>
        <fullName evidence="3">GMP synthase (glutamine-hydrolyzing)</fullName>
        <ecNumber evidence="3">6.3.5.2</ecNumber>
    </recommendedName>
</protein>
<comment type="caution">
    <text evidence="12">The sequence shown here is derived from an EMBL/GenBank/DDBJ whole genome shotgun (WGS) entry which is preliminary data.</text>
</comment>
<sequence length="594" mass="66449">MKSEIAILDFGSQYTHLITRRIRELGVKAHIYPTNTSATKLGSAFGLILSGGPRSLIKEPHIKFDKNIFNLQVPILGLCYGHQLLADYFGGDVKSDRAREYGLAEIKISDSPIFLKLPLKTSVWMSHGDHVDKLPKGFQQIAMTDNRSIAAMQNLEQRIYGFQFHPEVTHTEFGQKMLSNFVFNICRAQKNWTNKSMLAELIKQIKIDAGSKKVFQLISGGVDSAVSFALLQKALGSKRVAGLYIDNGFMRLQETGAIKRAFTKAGFNNITFYDASEFFLKNVSDIIDPEKKRHIIGDTFLNIADEIMRKNGLSNRDWLLGQGTIYPDTIESGGTKNSDLIKTHHNRVPRVQKMISAGLIIEPIKELYKDEVRLIGQQLGLPTTLINRHPFPGPGLAIRVLCNQGTTAKPTRLNWPDKKIQLFKLPIQSVGVQGDERSYAHPGVIVCSKNIAWEKLRILAPQITNQIKGINRVLILSAGNAKNFLTATPHSAYLTKNRLGILRQLDALVNDIIKKYYSKNNIWQMPIVLLPFGNSTGNSLVLRPVESKEAMTVSFAALPNKILKKITSAVLKTALVDFIFYDITNKPPGTIEWE</sequence>
<evidence type="ECO:0000256" key="4">
    <source>
        <dbReference type="ARBA" id="ARBA00022598"/>
    </source>
</evidence>
<evidence type="ECO:0000313" key="13">
    <source>
        <dbReference type="Proteomes" id="UP000178254"/>
    </source>
</evidence>
<dbReference type="InterPro" id="IPR001674">
    <property type="entry name" value="GMP_synth_C"/>
</dbReference>
<dbReference type="Pfam" id="PF00958">
    <property type="entry name" value="GMP_synt_C"/>
    <property type="match status" value="1"/>
</dbReference>
<dbReference type="PANTHER" id="PTHR11922">
    <property type="entry name" value="GMP SYNTHASE-RELATED"/>
    <property type="match status" value="1"/>
</dbReference>
<keyword evidence="6 10" id="KW-0332">GMP biosynthesis</keyword>
<evidence type="ECO:0000256" key="6">
    <source>
        <dbReference type="ARBA" id="ARBA00022749"/>
    </source>
</evidence>